<keyword evidence="3 6" id="KW-0812">Transmembrane</keyword>
<feature type="signal peptide" evidence="7">
    <location>
        <begin position="1"/>
        <end position="19"/>
    </location>
</feature>
<dbReference type="InterPro" id="IPR046756">
    <property type="entry name" value="VAS1/VOA1_TM"/>
</dbReference>
<evidence type="ECO:0000256" key="1">
    <source>
        <dbReference type="ARBA" id="ARBA00004167"/>
    </source>
</evidence>
<evidence type="ECO:0000256" key="2">
    <source>
        <dbReference type="ARBA" id="ARBA00009037"/>
    </source>
</evidence>
<dbReference type="Pfam" id="PF20520">
    <property type="entry name" value="Ac45-VOA1_TM"/>
    <property type="match status" value="1"/>
</dbReference>
<gene>
    <name evidence="9" type="ORF">V9T40_011065</name>
</gene>
<evidence type="ECO:0000256" key="5">
    <source>
        <dbReference type="ARBA" id="ARBA00023136"/>
    </source>
</evidence>
<reference evidence="9 10" key="1">
    <citation type="submission" date="2024-03" db="EMBL/GenBank/DDBJ databases">
        <title>Adaptation during the transition from Ophiocordyceps entomopathogen to insect associate is accompanied by gene loss and intensified selection.</title>
        <authorList>
            <person name="Ward C.M."/>
            <person name="Onetto C.A."/>
            <person name="Borneman A.R."/>
        </authorList>
    </citation>
    <scope>NUCLEOTIDE SEQUENCE [LARGE SCALE GENOMIC DNA]</scope>
    <source>
        <strain evidence="9">AWRI1</strain>
        <tissue evidence="9">Single Adult Female</tissue>
    </source>
</reference>
<evidence type="ECO:0000313" key="9">
    <source>
        <dbReference type="EMBL" id="KAK7573874.1"/>
    </source>
</evidence>
<proteinExistence type="inferred from homology"/>
<sequence>MISALFLFLSAAILQRTFGSVPVVIWGGGNDIEYPSSSGLNKISTNEFSDIMTKILAEKSPSNVVVFVQESLSLEDFGSKDANENSAYPNLENELSRDIPTKYFPYVDKPLDGLKSLSERGFRISESDAKSMNQSGNSKNLLILKLDESDNVGDRISLLRNHDNLIHNTCSMIKEMDKGAICILTGLRPSWVGPSLLRSSRHLLETTDSAASLPSTAFKVPKFGLFYTKQPPLLENIKDKTQYNVTFVNTDKLSVTADITKLNTTSVETSRIKLLFSFAIQNNSNHWNLDYINLTIPYSSSVPVPMNSTSDISGWFKYSFHTPSTVVFNSSDYKLTFYSMQVELFNDVDRDSFSMALDTVEFFTIPIWSGLFVTSLLITIVLIGLSLIYDIKTMDQFDDPKGKPLTINASD</sequence>
<feature type="domain" description="V-type proton ATPase subunit S1/VOA1 transmembrane" evidence="8">
    <location>
        <begin position="362"/>
        <end position="399"/>
    </location>
</feature>
<comment type="subcellular location">
    <subcellularLocation>
        <location evidence="1">Membrane</location>
        <topology evidence="1">Single-pass membrane protein</topology>
    </subcellularLocation>
</comment>
<evidence type="ECO:0000256" key="4">
    <source>
        <dbReference type="ARBA" id="ARBA00022989"/>
    </source>
</evidence>
<accession>A0AAN9T670</accession>
<dbReference type="AlphaFoldDB" id="A0AAN9T670"/>
<dbReference type="EMBL" id="JBBCAQ010000037">
    <property type="protein sequence ID" value="KAK7573874.1"/>
    <property type="molecule type" value="Genomic_DNA"/>
</dbReference>
<dbReference type="GO" id="GO:0033176">
    <property type="term" value="C:proton-transporting V-type ATPase complex"/>
    <property type="evidence" value="ECO:0007669"/>
    <property type="project" value="TreeGrafter"/>
</dbReference>
<dbReference type="PANTHER" id="PTHR12471:SF7">
    <property type="entry name" value="V-TYPE PROTON ATPASE SUBUNIT S1"/>
    <property type="match status" value="1"/>
</dbReference>
<evidence type="ECO:0000259" key="8">
    <source>
        <dbReference type="Pfam" id="PF20520"/>
    </source>
</evidence>
<evidence type="ECO:0000256" key="7">
    <source>
        <dbReference type="SAM" id="SignalP"/>
    </source>
</evidence>
<dbReference type="PANTHER" id="PTHR12471">
    <property type="entry name" value="VACUOLAR ATP SYNTHASE SUBUNIT S1"/>
    <property type="match status" value="1"/>
</dbReference>
<keyword evidence="7" id="KW-0732">Signal</keyword>
<feature type="transmembrane region" description="Helical" evidence="6">
    <location>
        <begin position="367"/>
        <end position="389"/>
    </location>
</feature>
<evidence type="ECO:0000256" key="3">
    <source>
        <dbReference type="ARBA" id="ARBA00022692"/>
    </source>
</evidence>
<dbReference type="InterPro" id="IPR008388">
    <property type="entry name" value="Ac45_acc_su"/>
</dbReference>
<keyword evidence="10" id="KW-1185">Reference proteome</keyword>
<feature type="chain" id="PRO_5042985564" description="V-type proton ATPase subunit S1/VOA1 transmembrane domain-containing protein" evidence="7">
    <location>
        <begin position="20"/>
        <end position="411"/>
    </location>
</feature>
<protein>
    <recommendedName>
        <fullName evidence="8">V-type proton ATPase subunit S1/VOA1 transmembrane domain-containing protein</fullName>
    </recommendedName>
</protein>
<dbReference type="GO" id="GO:0001671">
    <property type="term" value="F:ATPase activator activity"/>
    <property type="evidence" value="ECO:0007669"/>
    <property type="project" value="TreeGrafter"/>
</dbReference>
<keyword evidence="4 6" id="KW-1133">Transmembrane helix</keyword>
<evidence type="ECO:0000313" key="10">
    <source>
        <dbReference type="Proteomes" id="UP001367676"/>
    </source>
</evidence>
<name>A0AAN9T670_9HEMI</name>
<dbReference type="Proteomes" id="UP001367676">
    <property type="component" value="Unassembled WGS sequence"/>
</dbReference>
<comment type="similarity">
    <text evidence="2">Belongs to the vacuolar ATPase subunit S1 family.</text>
</comment>
<comment type="caution">
    <text evidence="9">The sequence shown here is derived from an EMBL/GenBank/DDBJ whole genome shotgun (WGS) entry which is preliminary data.</text>
</comment>
<evidence type="ECO:0000256" key="6">
    <source>
        <dbReference type="SAM" id="Phobius"/>
    </source>
</evidence>
<keyword evidence="5 6" id="KW-0472">Membrane</keyword>
<organism evidence="9 10">
    <name type="scientific">Parthenolecanium corni</name>
    <dbReference type="NCBI Taxonomy" id="536013"/>
    <lineage>
        <taxon>Eukaryota</taxon>
        <taxon>Metazoa</taxon>
        <taxon>Ecdysozoa</taxon>
        <taxon>Arthropoda</taxon>
        <taxon>Hexapoda</taxon>
        <taxon>Insecta</taxon>
        <taxon>Pterygota</taxon>
        <taxon>Neoptera</taxon>
        <taxon>Paraneoptera</taxon>
        <taxon>Hemiptera</taxon>
        <taxon>Sternorrhyncha</taxon>
        <taxon>Coccoidea</taxon>
        <taxon>Coccidae</taxon>
        <taxon>Parthenolecanium</taxon>
    </lineage>
</organism>
<dbReference type="GO" id="GO:0030641">
    <property type="term" value="P:regulation of cellular pH"/>
    <property type="evidence" value="ECO:0007669"/>
    <property type="project" value="TreeGrafter"/>
</dbReference>